<dbReference type="Proteomes" id="UP000823928">
    <property type="component" value="Unassembled WGS sequence"/>
</dbReference>
<evidence type="ECO:0000313" key="2">
    <source>
        <dbReference type="EMBL" id="HIS35344.1"/>
    </source>
</evidence>
<comment type="caution">
    <text evidence="2">The sequence shown here is derived from an EMBL/GenBank/DDBJ whole genome shotgun (WGS) entry which is preliminary data.</text>
</comment>
<dbReference type="AlphaFoldDB" id="A0A9D1JMB4"/>
<dbReference type="EMBL" id="DVIU01000037">
    <property type="protein sequence ID" value="HIS35344.1"/>
    <property type="molecule type" value="Genomic_DNA"/>
</dbReference>
<evidence type="ECO:0000313" key="3">
    <source>
        <dbReference type="Proteomes" id="UP000823928"/>
    </source>
</evidence>
<feature type="domain" description="Winged helix-turn-helix" evidence="1">
    <location>
        <begin position="7"/>
        <end position="68"/>
    </location>
</feature>
<proteinExistence type="predicted"/>
<protein>
    <recommendedName>
        <fullName evidence="1">Winged helix-turn-helix domain-containing protein</fullName>
    </recommendedName>
</protein>
<accession>A0A9D1JMB4</accession>
<evidence type="ECO:0000259" key="1">
    <source>
        <dbReference type="Pfam" id="PF14090"/>
    </source>
</evidence>
<gene>
    <name evidence="2" type="ORF">IAC10_01750</name>
</gene>
<sequence length="89" mass="10514">MAHDPQRQIAAYFRKGGRLTVKRAWDMFGTTELRRIVSRLRKGGMDIVSRWVSIETRDGRQQRVKEYSRTDYIVCHVKKNYGQNLLNTV</sequence>
<dbReference type="Pfam" id="PF14090">
    <property type="entry name" value="HTH_39"/>
    <property type="match status" value="1"/>
</dbReference>
<name>A0A9D1JMB4_9BACT</name>
<dbReference type="InterPro" id="IPR055245">
    <property type="entry name" value="HTH_proteobacteria"/>
</dbReference>
<reference evidence="2" key="2">
    <citation type="journal article" date="2021" name="PeerJ">
        <title>Extensive microbial diversity within the chicken gut microbiome revealed by metagenomics and culture.</title>
        <authorList>
            <person name="Gilroy R."/>
            <person name="Ravi A."/>
            <person name="Getino M."/>
            <person name="Pursley I."/>
            <person name="Horton D.L."/>
            <person name="Alikhan N.F."/>
            <person name="Baker D."/>
            <person name="Gharbi K."/>
            <person name="Hall N."/>
            <person name="Watson M."/>
            <person name="Adriaenssens E.M."/>
            <person name="Foster-Nyarko E."/>
            <person name="Jarju S."/>
            <person name="Secka A."/>
            <person name="Antonio M."/>
            <person name="Oren A."/>
            <person name="Chaudhuri R.R."/>
            <person name="La Ragione R."/>
            <person name="Hildebrand F."/>
            <person name="Pallen M.J."/>
        </authorList>
    </citation>
    <scope>NUCLEOTIDE SEQUENCE</scope>
    <source>
        <strain evidence="2">6276</strain>
    </source>
</reference>
<organism evidence="2 3">
    <name type="scientific">Candidatus Scatousia excrementigallinarum</name>
    <dbReference type="NCBI Taxonomy" id="2840935"/>
    <lineage>
        <taxon>Bacteria</taxon>
        <taxon>Candidatus Scatousia</taxon>
    </lineage>
</organism>
<reference evidence="2" key="1">
    <citation type="submission" date="2020-10" db="EMBL/GenBank/DDBJ databases">
        <authorList>
            <person name="Gilroy R."/>
        </authorList>
    </citation>
    <scope>NUCLEOTIDE SEQUENCE</scope>
    <source>
        <strain evidence="2">6276</strain>
    </source>
</reference>